<keyword evidence="1" id="KW-0812">Transmembrane</keyword>
<sequence length="434" mass="47139">MKINLKFPSTFQIALLLSLIVYLLALALTLPPDSNLARYSFEVLSFWKMGFWELLEFTMQMILILVLGHTLAMSGPVNSLLDKIASTITSNTQAVLFTGMGAIAGGYLNWGFGLIFGAILARKIGELAEVNRLAINYPLVSASGYLGMLVWHGGFSGSSTLKVAEENHFLVDTIGIVTVNQTIFSSFNIWVNLSLVTSLIIALFLLSKITFKSGYESVKGKKVSKVLAKDKDKLGLVVGGLILVLVLVDFFKIGSSGWGFLDLNFVNFALLGFGLLAFGSLNNYVAHLSEAVRGATDILIQFPFYAGILGIMKYSGLLVLIADDMVMRSGPDTFPLLSFFSAALINFFVPSGGGQWAIQGPVIMEAAGKMGIDISKMILVFAYGDQVSNMLQPFWALPLLSITGLSAKEILKYTSVFFLVALVVLCLFVWYGVT</sequence>
<feature type="transmembrane region" description="Helical" evidence="1">
    <location>
        <begin position="265"/>
        <end position="286"/>
    </location>
</feature>
<reference evidence="2 3" key="1">
    <citation type="submission" date="2018-03" db="EMBL/GenBank/DDBJ databases">
        <title>Genomic Encyclopedia of Archaeal and Bacterial Type Strains, Phase II (KMG-II): from individual species to whole genera.</title>
        <authorList>
            <person name="Goeker M."/>
        </authorList>
    </citation>
    <scope>NUCLEOTIDE SEQUENCE [LARGE SCALE GENOMIC DNA]</scope>
    <source>
        <strain evidence="2 3">DSM 27929</strain>
    </source>
</reference>
<keyword evidence="1" id="KW-1133">Transmembrane helix</keyword>
<evidence type="ECO:0000256" key="1">
    <source>
        <dbReference type="SAM" id="Phobius"/>
    </source>
</evidence>
<dbReference type="GO" id="GO:0005886">
    <property type="term" value="C:plasma membrane"/>
    <property type="evidence" value="ECO:0007669"/>
    <property type="project" value="TreeGrafter"/>
</dbReference>
<feature type="transmembrane region" description="Helical" evidence="1">
    <location>
        <begin position="189"/>
        <end position="211"/>
    </location>
</feature>
<dbReference type="RefSeq" id="WP_106133222.1">
    <property type="nucleotide sequence ID" value="NZ_PVTR01000004.1"/>
</dbReference>
<accession>A0A2T0WP76</accession>
<keyword evidence="1" id="KW-0472">Membrane</keyword>
<evidence type="ECO:0000313" key="2">
    <source>
        <dbReference type="EMBL" id="PRY88492.1"/>
    </source>
</evidence>
<gene>
    <name evidence="2" type="ORF">CLW00_104143</name>
</gene>
<dbReference type="Proteomes" id="UP000238157">
    <property type="component" value="Unassembled WGS sequence"/>
</dbReference>
<feature type="transmembrane region" description="Helical" evidence="1">
    <location>
        <begin position="94"/>
        <end position="121"/>
    </location>
</feature>
<dbReference type="OrthoDB" id="9342495at2"/>
<feature type="transmembrane region" description="Helical" evidence="1">
    <location>
        <begin position="51"/>
        <end position="74"/>
    </location>
</feature>
<name>A0A2T0WP76_9BACT</name>
<comment type="caution">
    <text evidence="2">The sequence shown here is derived from an EMBL/GenBank/DDBJ whole genome shotgun (WGS) entry which is preliminary data.</text>
</comment>
<dbReference type="PANTHER" id="PTHR41983:SF2">
    <property type="entry name" value="SHORT-CHAIN FATTY ACID TRANSPORTER-RELATED"/>
    <property type="match status" value="1"/>
</dbReference>
<evidence type="ECO:0000313" key="3">
    <source>
        <dbReference type="Proteomes" id="UP000238157"/>
    </source>
</evidence>
<dbReference type="EMBL" id="PVTR01000004">
    <property type="protein sequence ID" value="PRY88492.1"/>
    <property type="molecule type" value="Genomic_DNA"/>
</dbReference>
<protein>
    <submittedName>
        <fullName evidence="2">Short-chain fatty acids transporter</fullName>
    </submittedName>
</protein>
<proteinExistence type="predicted"/>
<keyword evidence="3" id="KW-1185">Reference proteome</keyword>
<dbReference type="AlphaFoldDB" id="A0A2T0WP76"/>
<dbReference type="PANTHER" id="PTHR41983">
    <property type="entry name" value="SHORT-CHAIN FATTY ACID TRANSPORTER-RELATED"/>
    <property type="match status" value="1"/>
</dbReference>
<organism evidence="2 3">
    <name type="scientific">Mongoliibacter ruber</name>
    <dbReference type="NCBI Taxonomy" id="1750599"/>
    <lineage>
        <taxon>Bacteria</taxon>
        <taxon>Pseudomonadati</taxon>
        <taxon>Bacteroidota</taxon>
        <taxon>Cytophagia</taxon>
        <taxon>Cytophagales</taxon>
        <taxon>Cyclobacteriaceae</taxon>
        <taxon>Mongoliibacter</taxon>
    </lineage>
</organism>
<feature type="transmembrane region" description="Helical" evidence="1">
    <location>
        <begin position="410"/>
        <end position="433"/>
    </location>
</feature>
<dbReference type="Pfam" id="PF02667">
    <property type="entry name" value="SCFA_trans"/>
    <property type="match status" value="1"/>
</dbReference>
<feature type="transmembrane region" description="Helical" evidence="1">
    <location>
        <begin position="298"/>
        <end position="321"/>
    </location>
</feature>
<feature type="transmembrane region" description="Helical" evidence="1">
    <location>
        <begin position="333"/>
        <end position="349"/>
    </location>
</feature>
<feature type="transmembrane region" description="Helical" evidence="1">
    <location>
        <begin position="12"/>
        <end position="30"/>
    </location>
</feature>
<dbReference type="InterPro" id="IPR006160">
    <property type="entry name" value="SCFA_transpt_AtoE"/>
</dbReference>
<feature type="transmembrane region" description="Helical" evidence="1">
    <location>
        <begin position="232"/>
        <end position="253"/>
    </location>
</feature>
<feature type="transmembrane region" description="Helical" evidence="1">
    <location>
        <begin position="133"/>
        <end position="151"/>
    </location>
</feature>